<feature type="signal peptide" evidence="2">
    <location>
        <begin position="1"/>
        <end position="18"/>
    </location>
</feature>
<dbReference type="InterPro" id="IPR043504">
    <property type="entry name" value="Peptidase_S1_PA_chymotrypsin"/>
</dbReference>
<name>A0A182NND0_9DIPT</name>
<dbReference type="GO" id="GO:0004252">
    <property type="term" value="F:serine-type endopeptidase activity"/>
    <property type="evidence" value="ECO:0007669"/>
    <property type="project" value="InterPro"/>
</dbReference>
<dbReference type="SUPFAM" id="SSF50494">
    <property type="entry name" value="Trypsin-like serine proteases"/>
    <property type="match status" value="1"/>
</dbReference>
<keyword evidence="2" id="KW-0732">Signal</keyword>
<keyword evidence="5" id="KW-1185">Reference proteome</keyword>
<sequence length="108" mass="11507">MNVLAILSIVQLSSVALAAPNIFAKTNNHVSHHSSASSYDEGGERIVGGQEIDIADVPFQVSVQTFGVHTCGGSIITVDPLQTIVKPQFAIYYAAHLRSATTELWRAG</sequence>
<feature type="chain" id="PRO_5008130264" description="Peptidase S1 domain-containing protein" evidence="2">
    <location>
        <begin position="19"/>
        <end position="108"/>
    </location>
</feature>
<dbReference type="STRING" id="7168.A0A182NND0"/>
<evidence type="ECO:0000256" key="2">
    <source>
        <dbReference type="SAM" id="SignalP"/>
    </source>
</evidence>
<dbReference type="Gene3D" id="2.40.10.10">
    <property type="entry name" value="Trypsin-like serine proteases"/>
    <property type="match status" value="1"/>
</dbReference>
<feature type="domain" description="Peptidase S1" evidence="3">
    <location>
        <begin position="46"/>
        <end position="77"/>
    </location>
</feature>
<dbReference type="VEuPathDB" id="VectorBase:ADIR009165"/>
<dbReference type="InterPro" id="IPR001254">
    <property type="entry name" value="Trypsin_dom"/>
</dbReference>
<dbReference type="InterPro" id="IPR009003">
    <property type="entry name" value="Peptidase_S1_PA"/>
</dbReference>
<evidence type="ECO:0000313" key="5">
    <source>
        <dbReference type="Proteomes" id="UP000075884"/>
    </source>
</evidence>
<dbReference type="Proteomes" id="UP000075884">
    <property type="component" value="Unassembled WGS sequence"/>
</dbReference>
<protein>
    <recommendedName>
        <fullName evidence="3">Peptidase S1 domain-containing protein</fullName>
    </recommendedName>
</protein>
<comment type="similarity">
    <text evidence="1">Belongs to the peptidase S1 family. CLIP subfamily.</text>
</comment>
<dbReference type="GO" id="GO:0006508">
    <property type="term" value="P:proteolysis"/>
    <property type="evidence" value="ECO:0007669"/>
    <property type="project" value="InterPro"/>
</dbReference>
<evidence type="ECO:0000313" key="4">
    <source>
        <dbReference type="EnsemblMetazoa" id="ADIR009165-PA"/>
    </source>
</evidence>
<dbReference type="EnsemblMetazoa" id="ADIR009165-RA">
    <property type="protein sequence ID" value="ADIR009165-PA"/>
    <property type="gene ID" value="ADIR009165"/>
</dbReference>
<evidence type="ECO:0000259" key="3">
    <source>
        <dbReference type="Pfam" id="PF00089"/>
    </source>
</evidence>
<accession>A0A182NND0</accession>
<dbReference type="AlphaFoldDB" id="A0A182NND0"/>
<organism evidence="4 5">
    <name type="scientific">Anopheles dirus</name>
    <dbReference type="NCBI Taxonomy" id="7168"/>
    <lineage>
        <taxon>Eukaryota</taxon>
        <taxon>Metazoa</taxon>
        <taxon>Ecdysozoa</taxon>
        <taxon>Arthropoda</taxon>
        <taxon>Hexapoda</taxon>
        <taxon>Insecta</taxon>
        <taxon>Pterygota</taxon>
        <taxon>Neoptera</taxon>
        <taxon>Endopterygota</taxon>
        <taxon>Diptera</taxon>
        <taxon>Nematocera</taxon>
        <taxon>Culicoidea</taxon>
        <taxon>Culicidae</taxon>
        <taxon>Anophelinae</taxon>
        <taxon>Anopheles</taxon>
    </lineage>
</organism>
<proteinExistence type="inferred from homology"/>
<dbReference type="Pfam" id="PF00089">
    <property type="entry name" value="Trypsin"/>
    <property type="match status" value="1"/>
</dbReference>
<reference evidence="4" key="2">
    <citation type="submission" date="2020-05" db="UniProtKB">
        <authorList>
            <consortium name="EnsemblMetazoa"/>
        </authorList>
    </citation>
    <scope>IDENTIFICATION</scope>
    <source>
        <strain evidence="4">WRAIR2</strain>
    </source>
</reference>
<reference evidence="5" key="1">
    <citation type="submission" date="2013-03" db="EMBL/GenBank/DDBJ databases">
        <title>The Genome Sequence of Anopheles dirus WRAIR2.</title>
        <authorList>
            <consortium name="The Broad Institute Genomics Platform"/>
            <person name="Neafsey D.E."/>
            <person name="Walton C."/>
            <person name="Walker B."/>
            <person name="Young S.K."/>
            <person name="Zeng Q."/>
            <person name="Gargeya S."/>
            <person name="Fitzgerald M."/>
            <person name="Haas B."/>
            <person name="Abouelleil A."/>
            <person name="Allen A.W."/>
            <person name="Alvarado L."/>
            <person name="Arachchi H.M."/>
            <person name="Berlin A.M."/>
            <person name="Chapman S.B."/>
            <person name="Gainer-Dewar J."/>
            <person name="Goldberg J."/>
            <person name="Griggs A."/>
            <person name="Gujja S."/>
            <person name="Hansen M."/>
            <person name="Howarth C."/>
            <person name="Imamovic A."/>
            <person name="Ireland A."/>
            <person name="Larimer J."/>
            <person name="McCowan C."/>
            <person name="Murphy C."/>
            <person name="Pearson M."/>
            <person name="Poon T.W."/>
            <person name="Priest M."/>
            <person name="Roberts A."/>
            <person name="Saif S."/>
            <person name="Shea T."/>
            <person name="Sisk P."/>
            <person name="Sykes S."/>
            <person name="Wortman J."/>
            <person name="Nusbaum C."/>
            <person name="Birren B."/>
        </authorList>
    </citation>
    <scope>NUCLEOTIDE SEQUENCE [LARGE SCALE GENOMIC DNA]</scope>
    <source>
        <strain evidence="5">WRAIR2</strain>
    </source>
</reference>
<evidence type="ECO:0000256" key="1">
    <source>
        <dbReference type="ARBA" id="ARBA00024195"/>
    </source>
</evidence>